<dbReference type="SUPFAM" id="SSF52540">
    <property type="entry name" value="P-loop containing nucleoside triphosphate hydrolases"/>
    <property type="match status" value="1"/>
</dbReference>
<keyword evidence="6 9" id="KW-0505">Motor protein</keyword>
<dbReference type="SMART" id="SM00129">
    <property type="entry name" value="KISc"/>
    <property type="match status" value="1"/>
</dbReference>
<dbReference type="FunFam" id="3.40.850.10:FF:000016">
    <property type="entry name" value="Kinesin-like protein"/>
    <property type="match status" value="1"/>
</dbReference>
<dbReference type="Pfam" id="PF00225">
    <property type="entry name" value="Kinesin"/>
    <property type="match status" value="1"/>
</dbReference>
<dbReference type="GO" id="GO:0008017">
    <property type="term" value="F:microtubule binding"/>
    <property type="evidence" value="ECO:0007669"/>
    <property type="project" value="InterPro"/>
</dbReference>
<organism evidence="15 16">
    <name type="scientific">Helianthus annuus</name>
    <name type="common">Common sunflower</name>
    <dbReference type="NCBI Taxonomy" id="4232"/>
    <lineage>
        <taxon>Eukaryota</taxon>
        <taxon>Viridiplantae</taxon>
        <taxon>Streptophyta</taxon>
        <taxon>Embryophyta</taxon>
        <taxon>Tracheophyta</taxon>
        <taxon>Spermatophyta</taxon>
        <taxon>Magnoliopsida</taxon>
        <taxon>eudicotyledons</taxon>
        <taxon>Gunneridae</taxon>
        <taxon>Pentapetalae</taxon>
        <taxon>asterids</taxon>
        <taxon>campanulids</taxon>
        <taxon>Asterales</taxon>
        <taxon>Asteraceae</taxon>
        <taxon>Asteroideae</taxon>
        <taxon>Heliantheae alliance</taxon>
        <taxon>Heliantheae</taxon>
        <taxon>Helianthus</taxon>
    </lineage>
</organism>
<keyword evidence="5 11" id="KW-0175">Coiled coil</keyword>
<gene>
    <name evidence="15" type="ORF">HannXRQ_Chr04g0106471</name>
    <name evidence="14" type="ORF">HanXRQr2_Chr04g0155001</name>
</gene>
<reference evidence="15" key="2">
    <citation type="submission" date="2017-02" db="EMBL/GenBank/DDBJ databases">
        <title>Sunflower complete genome.</title>
        <authorList>
            <person name="Langlade N."/>
            <person name="Munos S."/>
        </authorList>
    </citation>
    <scope>NUCLEOTIDE SEQUENCE [LARGE SCALE GENOMIC DNA]</scope>
    <source>
        <tissue evidence="15">Leaves</tissue>
    </source>
</reference>
<keyword evidence="7" id="KW-0963">Cytoplasm</keyword>
<comment type="similarity">
    <text evidence="1">Belongs to the TRAFAC class myosin-kinesin ATPase superfamily. Kinesin family. KIN-7 subfamily.</text>
</comment>
<feature type="coiled-coil region" evidence="11">
    <location>
        <begin position="350"/>
        <end position="419"/>
    </location>
</feature>
<evidence type="ECO:0000256" key="8">
    <source>
        <dbReference type="ARBA" id="ARBA00060413"/>
    </source>
</evidence>
<dbReference type="InterPro" id="IPR036961">
    <property type="entry name" value="Kinesin_motor_dom_sf"/>
</dbReference>
<protein>
    <recommendedName>
        <fullName evidence="10">Kinesin-like protein</fullName>
    </recommendedName>
</protein>
<dbReference type="GO" id="GO:0009524">
    <property type="term" value="C:phragmoplast"/>
    <property type="evidence" value="ECO:0007669"/>
    <property type="project" value="UniProtKB-SubCell"/>
</dbReference>
<evidence type="ECO:0000256" key="4">
    <source>
        <dbReference type="ARBA" id="ARBA00022840"/>
    </source>
</evidence>
<evidence type="ECO:0000256" key="10">
    <source>
        <dbReference type="RuleBase" id="RU000394"/>
    </source>
</evidence>
<comment type="subcellular location">
    <subcellularLocation>
        <location evidence="8">Cytoplasm</location>
        <location evidence="8">Cytoskeleton</location>
        <location evidence="8">Phragmoplast</location>
    </subcellularLocation>
</comment>
<keyword evidence="2 10" id="KW-0493">Microtubule</keyword>
<dbReference type="Proteomes" id="UP000215914">
    <property type="component" value="Chromosome 4"/>
</dbReference>
<evidence type="ECO:0000313" key="15">
    <source>
        <dbReference type="EMBL" id="OTG28016.1"/>
    </source>
</evidence>
<feature type="domain" description="Kinesin motor" evidence="13">
    <location>
        <begin position="17"/>
        <end position="341"/>
    </location>
</feature>
<reference evidence="14 16" key="1">
    <citation type="journal article" date="2017" name="Nature">
        <title>The sunflower genome provides insights into oil metabolism, flowering and Asterid evolution.</title>
        <authorList>
            <person name="Badouin H."/>
            <person name="Gouzy J."/>
            <person name="Grassa C.J."/>
            <person name="Murat F."/>
            <person name="Staton S.E."/>
            <person name="Cottret L."/>
            <person name="Lelandais-Briere C."/>
            <person name="Owens G.L."/>
            <person name="Carrere S."/>
            <person name="Mayjonade B."/>
            <person name="Legrand L."/>
            <person name="Gill N."/>
            <person name="Kane N.C."/>
            <person name="Bowers J.E."/>
            <person name="Hubner S."/>
            <person name="Bellec A."/>
            <person name="Berard A."/>
            <person name="Berges H."/>
            <person name="Blanchet N."/>
            <person name="Boniface M.C."/>
            <person name="Brunel D."/>
            <person name="Catrice O."/>
            <person name="Chaidir N."/>
            <person name="Claudel C."/>
            <person name="Donnadieu C."/>
            <person name="Faraut T."/>
            <person name="Fievet G."/>
            <person name="Helmstetter N."/>
            <person name="King M."/>
            <person name="Knapp S.J."/>
            <person name="Lai Z."/>
            <person name="Le Paslier M.C."/>
            <person name="Lippi Y."/>
            <person name="Lorenzon L."/>
            <person name="Mandel J.R."/>
            <person name="Marage G."/>
            <person name="Marchand G."/>
            <person name="Marquand E."/>
            <person name="Bret-Mestries E."/>
            <person name="Morien E."/>
            <person name="Nambeesan S."/>
            <person name="Nguyen T."/>
            <person name="Pegot-Espagnet P."/>
            <person name="Pouilly N."/>
            <person name="Raftis F."/>
            <person name="Sallet E."/>
            <person name="Schiex T."/>
            <person name="Thomas J."/>
            <person name="Vandecasteele C."/>
            <person name="Vares D."/>
            <person name="Vear F."/>
            <person name="Vautrin S."/>
            <person name="Crespi M."/>
            <person name="Mangin B."/>
            <person name="Burke J.M."/>
            <person name="Salse J."/>
            <person name="Munos S."/>
            <person name="Vincourt P."/>
            <person name="Rieseberg L.H."/>
            <person name="Langlade N.B."/>
        </authorList>
    </citation>
    <scope>NUCLEOTIDE SEQUENCE [LARGE SCALE GENOMIC DNA]</scope>
    <source>
        <strain evidence="16">cv. SF193</strain>
        <tissue evidence="14">Leaves</tissue>
    </source>
</reference>
<feature type="compositionally biased region" description="Basic and acidic residues" evidence="12">
    <location>
        <begin position="587"/>
        <end position="596"/>
    </location>
</feature>
<dbReference type="Gramene" id="mRNA:HanXRQr2_Chr04g0155001">
    <property type="protein sequence ID" value="mRNA:HanXRQr2_Chr04g0155001"/>
    <property type="gene ID" value="HanXRQr2_Chr04g0155001"/>
</dbReference>
<name>A0A251UYT3_HELAN</name>
<evidence type="ECO:0000256" key="3">
    <source>
        <dbReference type="ARBA" id="ARBA00022741"/>
    </source>
</evidence>
<feature type="binding site" evidence="9">
    <location>
        <begin position="105"/>
        <end position="112"/>
    </location>
    <ligand>
        <name>ATP</name>
        <dbReference type="ChEBI" id="CHEBI:30616"/>
    </ligand>
</feature>
<evidence type="ECO:0000256" key="5">
    <source>
        <dbReference type="ARBA" id="ARBA00023054"/>
    </source>
</evidence>
<evidence type="ECO:0000256" key="2">
    <source>
        <dbReference type="ARBA" id="ARBA00022701"/>
    </source>
</evidence>
<dbReference type="GO" id="GO:0000919">
    <property type="term" value="P:cell plate assembly"/>
    <property type="evidence" value="ECO:0007669"/>
    <property type="project" value="UniProtKB-ARBA"/>
</dbReference>
<dbReference type="GO" id="GO:0007018">
    <property type="term" value="P:microtubule-based movement"/>
    <property type="evidence" value="ECO:0007669"/>
    <property type="project" value="InterPro"/>
</dbReference>
<evidence type="ECO:0000313" key="14">
    <source>
        <dbReference type="EMBL" id="KAF5809251.1"/>
    </source>
</evidence>
<evidence type="ECO:0000256" key="11">
    <source>
        <dbReference type="SAM" id="Coils"/>
    </source>
</evidence>
<feature type="compositionally biased region" description="Polar residues" evidence="12">
    <location>
        <begin position="602"/>
        <end position="612"/>
    </location>
</feature>
<dbReference type="Pfam" id="PF11995">
    <property type="entry name" value="DUF3490"/>
    <property type="match status" value="1"/>
</dbReference>
<proteinExistence type="inferred from homology"/>
<dbReference type="PROSITE" id="PS00411">
    <property type="entry name" value="KINESIN_MOTOR_1"/>
    <property type="match status" value="1"/>
</dbReference>
<dbReference type="GO" id="GO:0005874">
    <property type="term" value="C:microtubule"/>
    <property type="evidence" value="ECO:0007669"/>
    <property type="project" value="UniProtKB-KW"/>
</dbReference>
<dbReference type="GO" id="GO:0005524">
    <property type="term" value="F:ATP binding"/>
    <property type="evidence" value="ECO:0007669"/>
    <property type="project" value="UniProtKB-UniRule"/>
</dbReference>
<keyword evidence="16" id="KW-1185">Reference proteome</keyword>
<evidence type="ECO:0000259" key="13">
    <source>
        <dbReference type="PROSITE" id="PS50067"/>
    </source>
</evidence>
<sequence>MSISGDEMDPGDGQEEKIFVTVRVRPLNAKEIAKNDVSDWECVSNNTIIYKNVKALTERSMYPNAYTFDRVYGCDSTTRQVYEEGVKRIALSALNGFNSSVFAYGQTSSGKTYTMTGITQYAISDIFDHINQQDDREFVLKFSAIEIYNECVRDLLSADATPLRLLDDPEKGTIVDKLTEIHLEDWTHLMELLAVCEAQRKIGETSMNEMSSRSHQIIRLTIESSPSEVSGVGSASILAATVNFVDLAGSERASQTNSVGKRLKEGGHINRSLLTLGTVIRKLSKEPNGHIPYRDSKLTRILQNSLGGNAKTAIVCTLSPAHAHLEQSRNTLLFAVCAKEVRTSAQVNVVMSEKVLVKQLQREMARLEHELKNMSGTTNDSEAIIKEKELQIQKMEQEIKELTQERDLARSRLDELLRAAGVDQNSLQWTDSSSWDGGSASVHLRGSSWDGGSASGHLRGSSWDGHYTSDTSDVAVNVKVKVNAPLPPTASVNTYSFPKNHKLRNPNEDHYVFDNITPREFMNQYFGPDPTQEWDKTSQKARERTNSIDSCKEVEVCIEKDEADDVDDIHDQDQNQNQNEGDFGNSRVDKSPRSALEDVSETKTPSITRSSSCSAVIEGDVLSSSSHVSEKNVVVESKSESDIKKLCRQDSQRTITGVDEKEMQDTDGDIFISSPSSNTHEKVMVKATPETIESGDELEGFDSGKEWSLVFEDQRKKIIELWNECNIPLLHRTYFFLLIKGDPSDSVYIEVELRRLAFLKKTLDQVASARALNLERAMLSRKLLKKFTSAERREMFAKWAIDLESRNRRFQLSQLLWTKTDDIEHIRNSAEIVAKLVGLIEPDKTPKELFGLTVATKQESQSLLSTWRNSLSLLRY</sequence>
<evidence type="ECO:0000313" key="16">
    <source>
        <dbReference type="Proteomes" id="UP000215914"/>
    </source>
</evidence>
<dbReference type="GO" id="GO:0003777">
    <property type="term" value="F:microtubule motor activity"/>
    <property type="evidence" value="ECO:0007669"/>
    <property type="project" value="InterPro"/>
</dbReference>
<evidence type="ECO:0000256" key="12">
    <source>
        <dbReference type="SAM" id="MobiDB-lite"/>
    </source>
</evidence>
<dbReference type="InterPro" id="IPR019821">
    <property type="entry name" value="Kinesin_motor_CS"/>
</dbReference>
<dbReference type="OMA" id="VCAKEVR"/>
<evidence type="ECO:0000256" key="1">
    <source>
        <dbReference type="ARBA" id="ARBA00007310"/>
    </source>
</evidence>
<evidence type="ECO:0000256" key="6">
    <source>
        <dbReference type="ARBA" id="ARBA00023175"/>
    </source>
</evidence>
<feature type="region of interest" description="Disordered" evidence="12">
    <location>
        <begin position="563"/>
        <end position="612"/>
    </location>
</feature>
<dbReference type="EMBL" id="CM007893">
    <property type="protein sequence ID" value="OTG28016.1"/>
    <property type="molecule type" value="Genomic_DNA"/>
</dbReference>
<keyword evidence="7" id="KW-0206">Cytoskeleton</keyword>
<dbReference type="PRINTS" id="PR00380">
    <property type="entry name" value="KINESINHEAVY"/>
</dbReference>
<dbReference type="AlphaFoldDB" id="A0A251UYT3"/>
<dbReference type="STRING" id="4232.A0A251UYT3"/>
<dbReference type="CDD" id="cd01374">
    <property type="entry name" value="KISc_CENP_E"/>
    <property type="match status" value="1"/>
</dbReference>
<dbReference type="InterPro" id="IPR027640">
    <property type="entry name" value="Kinesin-like_fam"/>
</dbReference>
<dbReference type="InterPro" id="IPR027417">
    <property type="entry name" value="P-loop_NTPase"/>
</dbReference>
<evidence type="ECO:0000256" key="9">
    <source>
        <dbReference type="PROSITE-ProRule" id="PRU00283"/>
    </source>
</evidence>
<dbReference type="PANTHER" id="PTHR47968">
    <property type="entry name" value="CENTROMERE PROTEIN E"/>
    <property type="match status" value="1"/>
</dbReference>
<dbReference type="Gene3D" id="3.40.850.10">
    <property type="entry name" value="Kinesin motor domain"/>
    <property type="match status" value="1"/>
</dbReference>
<reference evidence="14" key="3">
    <citation type="submission" date="2020-06" db="EMBL/GenBank/DDBJ databases">
        <title>Helianthus annuus Genome sequencing and assembly Release 2.</title>
        <authorList>
            <person name="Gouzy J."/>
            <person name="Langlade N."/>
            <person name="Munos S."/>
        </authorList>
    </citation>
    <scope>NUCLEOTIDE SEQUENCE</scope>
    <source>
        <tissue evidence="14">Leaves</tissue>
    </source>
</reference>
<dbReference type="InterPro" id="IPR001752">
    <property type="entry name" value="Kinesin_motor_dom"/>
</dbReference>
<dbReference type="PROSITE" id="PS50067">
    <property type="entry name" value="KINESIN_MOTOR_2"/>
    <property type="match status" value="1"/>
</dbReference>
<keyword evidence="4 9" id="KW-0067">ATP-binding</keyword>
<feature type="region of interest" description="Disordered" evidence="12">
    <location>
        <begin position="525"/>
        <end position="546"/>
    </location>
</feature>
<feature type="compositionally biased region" description="Basic and acidic residues" evidence="12">
    <location>
        <begin position="533"/>
        <end position="546"/>
    </location>
</feature>
<accession>A0A251UYT3</accession>
<dbReference type="InParanoid" id="A0A251UYT3"/>
<dbReference type="EMBL" id="MNCJ02000319">
    <property type="protein sequence ID" value="KAF5809251.1"/>
    <property type="molecule type" value="Genomic_DNA"/>
</dbReference>
<keyword evidence="14" id="KW-0413">Isomerase</keyword>
<evidence type="ECO:0000256" key="7">
    <source>
        <dbReference type="ARBA" id="ARBA00023212"/>
    </source>
</evidence>
<keyword evidence="3 9" id="KW-0547">Nucleotide-binding</keyword>
<dbReference type="InterPro" id="IPR021881">
    <property type="entry name" value="NACK_C"/>
</dbReference>
<dbReference type="PANTHER" id="PTHR47968:SF11">
    <property type="entry name" value="KINESIN MOTOR DOMAIN-CONTAINING PROTEIN-RELATED"/>
    <property type="match status" value="1"/>
</dbReference>